<dbReference type="EMBL" id="DVFV01000105">
    <property type="protein sequence ID" value="HIQ91186.1"/>
    <property type="molecule type" value="Genomic_DNA"/>
</dbReference>
<protein>
    <submittedName>
        <fullName evidence="1">Uncharacterized protein</fullName>
    </submittedName>
</protein>
<comment type="caution">
    <text evidence="1">The sequence shown here is derived from an EMBL/GenBank/DDBJ whole genome shotgun (WGS) entry which is preliminary data.</text>
</comment>
<reference evidence="1" key="2">
    <citation type="journal article" date="2021" name="PeerJ">
        <title>Extensive microbial diversity within the chicken gut microbiome revealed by metagenomics and culture.</title>
        <authorList>
            <person name="Gilroy R."/>
            <person name="Ravi A."/>
            <person name="Getino M."/>
            <person name="Pursley I."/>
            <person name="Horton D.L."/>
            <person name="Alikhan N.F."/>
            <person name="Baker D."/>
            <person name="Gharbi K."/>
            <person name="Hall N."/>
            <person name="Watson M."/>
            <person name="Adriaenssens E.M."/>
            <person name="Foster-Nyarko E."/>
            <person name="Jarju S."/>
            <person name="Secka A."/>
            <person name="Antonio M."/>
            <person name="Oren A."/>
            <person name="Chaudhuri R.R."/>
            <person name="La Ragione R."/>
            <person name="Hildebrand F."/>
            <person name="Pallen M.J."/>
        </authorList>
    </citation>
    <scope>NUCLEOTIDE SEQUENCE</scope>
    <source>
        <strain evidence="1">CHK147-3167</strain>
    </source>
</reference>
<dbReference type="Proteomes" id="UP000886786">
    <property type="component" value="Unassembled WGS sequence"/>
</dbReference>
<evidence type="ECO:0000313" key="1">
    <source>
        <dbReference type="EMBL" id="HIQ91186.1"/>
    </source>
</evidence>
<evidence type="ECO:0000313" key="2">
    <source>
        <dbReference type="Proteomes" id="UP000886786"/>
    </source>
</evidence>
<dbReference type="Pfam" id="PF21448">
    <property type="entry name" value="DNMK"/>
    <property type="match status" value="1"/>
</dbReference>
<dbReference type="SUPFAM" id="SSF52540">
    <property type="entry name" value="P-loop containing nucleoside triphosphate hydrolases"/>
    <property type="match status" value="1"/>
</dbReference>
<proteinExistence type="predicted"/>
<dbReference type="AlphaFoldDB" id="A0A9D1D087"/>
<dbReference type="Gene3D" id="3.40.50.300">
    <property type="entry name" value="P-loop containing nucleotide triphosphate hydrolases"/>
    <property type="match status" value="1"/>
</dbReference>
<reference evidence="1" key="1">
    <citation type="submission" date="2020-10" db="EMBL/GenBank/DDBJ databases">
        <authorList>
            <person name="Gilroy R."/>
        </authorList>
    </citation>
    <scope>NUCLEOTIDE SEQUENCE</scope>
    <source>
        <strain evidence="1">CHK147-3167</strain>
    </source>
</reference>
<dbReference type="InterPro" id="IPR027417">
    <property type="entry name" value="P-loop_NTPase"/>
</dbReference>
<name>A0A9D1D087_9FIRM</name>
<organism evidence="1 2">
    <name type="scientific">Candidatus Coprosoma intestinipullorum</name>
    <dbReference type="NCBI Taxonomy" id="2840752"/>
    <lineage>
        <taxon>Bacteria</taxon>
        <taxon>Bacillati</taxon>
        <taxon>Bacillota</taxon>
        <taxon>Bacillota incertae sedis</taxon>
        <taxon>Candidatus Coprosoma</taxon>
    </lineage>
</organism>
<gene>
    <name evidence="1" type="ORF">IAB27_06155</name>
</gene>
<accession>A0A9D1D087</accession>
<sequence>MSKIILISGKARAGKDTTALLLGKIYEEEGKKIVNLAYGNYIKEYAKKISNWDGRDETKPRSLLQRLGTDIIRNKIDPNFFVKRLCDDIEVYSYFFDVITVSDARFPNELDTPCEMFEDVIKIKIVRDNFQSNLTDTEKKHITETALDNYDDFDYIIHNDGTISDLREKILKLVKELNV</sequence>
<dbReference type="InterPro" id="IPR048444">
    <property type="entry name" value="DNMK"/>
</dbReference>